<sequence>MQGERARRLRARCRPGLSNAPDVNASSFSEKLIMRYLIWFLRIVLFLLLLGFAVRNVEPVTLYYYFGYEWTAPLVLVILFFFALGVALGAAGCLAIVFRQRRQLASYRRKYDVPDAHL</sequence>
<accession>A0A2T5IH81</accession>
<name>A0A2T5IH81_9PROT</name>
<evidence type="ECO:0000259" key="6">
    <source>
        <dbReference type="Pfam" id="PF06305"/>
    </source>
</evidence>
<feature type="transmembrane region" description="Helical" evidence="5">
    <location>
        <begin position="74"/>
        <end position="98"/>
    </location>
</feature>
<dbReference type="Pfam" id="PF06305">
    <property type="entry name" value="LapA_dom"/>
    <property type="match status" value="1"/>
</dbReference>
<evidence type="ECO:0000313" key="8">
    <source>
        <dbReference type="Proteomes" id="UP000244152"/>
    </source>
</evidence>
<keyword evidence="4 5" id="KW-0472">Membrane</keyword>
<evidence type="ECO:0000256" key="4">
    <source>
        <dbReference type="ARBA" id="ARBA00023136"/>
    </source>
</evidence>
<protein>
    <submittedName>
        <fullName evidence="7">Putative integral membrane protein</fullName>
    </submittedName>
</protein>
<proteinExistence type="predicted"/>
<evidence type="ECO:0000256" key="1">
    <source>
        <dbReference type="ARBA" id="ARBA00022475"/>
    </source>
</evidence>
<keyword evidence="3 5" id="KW-1133">Transmembrane helix</keyword>
<evidence type="ECO:0000256" key="3">
    <source>
        <dbReference type="ARBA" id="ARBA00022989"/>
    </source>
</evidence>
<feature type="transmembrane region" description="Helical" evidence="5">
    <location>
        <begin position="36"/>
        <end position="54"/>
    </location>
</feature>
<keyword evidence="2 5" id="KW-0812">Transmembrane</keyword>
<gene>
    <name evidence="7" type="ORF">C8R21_102178</name>
</gene>
<feature type="domain" description="Lipopolysaccharide assembly protein A" evidence="6">
    <location>
        <begin position="56"/>
        <end position="110"/>
    </location>
</feature>
<dbReference type="GO" id="GO:0005886">
    <property type="term" value="C:plasma membrane"/>
    <property type="evidence" value="ECO:0007669"/>
    <property type="project" value="InterPro"/>
</dbReference>
<comment type="caution">
    <text evidence="7">The sequence shown here is derived from an EMBL/GenBank/DDBJ whole genome shotgun (WGS) entry which is preliminary data.</text>
</comment>
<dbReference type="AlphaFoldDB" id="A0A2T5IH81"/>
<evidence type="ECO:0000256" key="2">
    <source>
        <dbReference type="ARBA" id="ARBA00022692"/>
    </source>
</evidence>
<dbReference type="Proteomes" id="UP000244152">
    <property type="component" value="Unassembled WGS sequence"/>
</dbReference>
<keyword evidence="1" id="KW-1003">Cell membrane</keyword>
<evidence type="ECO:0000256" key="5">
    <source>
        <dbReference type="SAM" id="Phobius"/>
    </source>
</evidence>
<evidence type="ECO:0000313" key="7">
    <source>
        <dbReference type="EMBL" id="PTQ83175.1"/>
    </source>
</evidence>
<dbReference type="InterPro" id="IPR010445">
    <property type="entry name" value="LapA_dom"/>
</dbReference>
<dbReference type="EMBL" id="QAOK01000002">
    <property type="protein sequence ID" value="PTQ83175.1"/>
    <property type="molecule type" value="Genomic_DNA"/>
</dbReference>
<reference evidence="7 8" key="1">
    <citation type="submission" date="2018-04" db="EMBL/GenBank/DDBJ databases">
        <title>Active sludge and wastewater microbial communities from Klosterneuburg, Austria.</title>
        <authorList>
            <person name="Wagner M."/>
        </authorList>
    </citation>
    <scope>NUCLEOTIDE SEQUENCE [LARGE SCALE GENOMIC DNA]</scope>
    <source>
        <strain evidence="7 8">Nl12</strain>
    </source>
</reference>
<organism evidence="7 8">
    <name type="scientific">Nitrosospira multiformis</name>
    <dbReference type="NCBI Taxonomy" id="1231"/>
    <lineage>
        <taxon>Bacteria</taxon>
        <taxon>Pseudomonadati</taxon>
        <taxon>Pseudomonadota</taxon>
        <taxon>Betaproteobacteria</taxon>
        <taxon>Nitrosomonadales</taxon>
        <taxon>Nitrosomonadaceae</taxon>
        <taxon>Nitrosospira</taxon>
    </lineage>
</organism>